<dbReference type="STRING" id="947166.A0A1D1VKQ8"/>
<name>A0A1D1VKQ8_RAMVA</name>
<keyword evidence="8" id="KW-0675">Receptor</keyword>
<keyword evidence="4 8" id="KW-0812">Transmembrane</keyword>
<dbReference type="PANTHER" id="PTHR46061">
    <property type="entry name" value="THYROTROPIN-RELEASING HORMONE RECEPTOR"/>
    <property type="match status" value="1"/>
</dbReference>
<reference evidence="11 12" key="1">
    <citation type="journal article" date="2016" name="Nat. Commun.">
        <title>Extremotolerant tardigrade genome and improved radiotolerance of human cultured cells by tardigrade-unique protein.</title>
        <authorList>
            <person name="Hashimoto T."/>
            <person name="Horikawa D.D."/>
            <person name="Saito Y."/>
            <person name="Kuwahara H."/>
            <person name="Kozuka-Hata H."/>
            <person name="Shin-I T."/>
            <person name="Minakuchi Y."/>
            <person name="Ohishi K."/>
            <person name="Motoyama A."/>
            <person name="Aizu T."/>
            <person name="Enomoto A."/>
            <person name="Kondo K."/>
            <person name="Tanaka S."/>
            <person name="Hara Y."/>
            <person name="Koshikawa S."/>
            <person name="Sagara H."/>
            <person name="Miura T."/>
            <person name="Yokobori S."/>
            <person name="Miyagawa K."/>
            <person name="Suzuki Y."/>
            <person name="Kubo T."/>
            <person name="Oyama M."/>
            <person name="Kohara Y."/>
            <person name="Fujiyama A."/>
            <person name="Arakawa K."/>
            <person name="Katayama T."/>
            <person name="Toyoda A."/>
            <person name="Kunieda T."/>
        </authorList>
    </citation>
    <scope>NUCLEOTIDE SEQUENCE [LARGE SCALE GENOMIC DNA]</scope>
    <source>
        <strain evidence="11 12">YOKOZUNA-1</strain>
    </source>
</reference>
<feature type="transmembrane region" description="Helical" evidence="9">
    <location>
        <begin position="176"/>
        <end position="197"/>
    </location>
</feature>
<gene>
    <name evidence="11" type="primary">RvY_12215</name>
    <name evidence="11" type="synonym">RvY_12215.1</name>
    <name evidence="11" type="ORF">RvY_12215-1</name>
</gene>
<comment type="subcellular location">
    <subcellularLocation>
        <location evidence="2">Membrane</location>
    </subcellularLocation>
</comment>
<evidence type="ECO:0000256" key="9">
    <source>
        <dbReference type="SAM" id="Phobius"/>
    </source>
</evidence>
<dbReference type="PROSITE" id="PS00237">
    <property type="entry name" value="G_PROTEIN_RECEP_F1_1"/>
    <property type="match status" value="1"/>
</dbReference>
<feature type="transmembrane region" description="Helical" evidence="9">
    <location>
        <begin position="92"/>
        <end position="119"/>
    </location>
</feature>
<dbReference type="InterPro" id="IPR002120">
    <property type="entry name" value="TRH_rcpt_1"/>
</dbReference>
<evidence type="ECO:0000256" key="2">
    <source>
        <dbReference type="ARBA" id="ARBA00004370"/>
    </source>
</evidence>
<dbReference type="InterPro" id="IPR017452">
    <property type="entry name" value="GPCR_Rhodpsn_7TM"/>
</dbReference>
<feature type="transmembrane region" description="Helical" evidence="9">
    <location>
        <begin position="359"/>
        <end position="380"/>
    </location>
</feature>
<comment type="similarity">
    <text evidence="8">Belongs to the G-protein coupled receptor 1 family.</text>
</comment>
<dbReference type="PROSITE" id="PS50262">
    <property type="entry name" value="G_PROTEIN_RECEP_F1_2"/>
    <property type="match status" value="1"/>
</dbReference>
<keyword evidence="6 9" id="KW-0472">Membrane</keyword>
<evidence type="ECO:0000256" key="8">
    <source>
        <dbReference type="RuleBase" id="RU000688"/>
    </source>
</evidence>
<dbReference type="GO" id="GO:0004997">
    <property type="term" value="F:thyrotropin-releasing hormone receptor activity"/>
    <property type="evidence" value="ECO:0007669"/>
    <property type="project" value="InterPro"/>
</dbReference>
<keyword evidence="8" id="KW-0297">G-protein coupled receptor</keyword>
<comment type="caution">
    <text evidence="11">The sequence shown here is derived from an EMBL/GenBank/DDBJ whole genome shotgun (WGS) entry which is preliminary data.</text>
</comment>
<dbReference type="SMART" id="SM01381">
    <property type="entry name" value="7TM_GPCR_Srsx"/>
    <property type="match status" value="1"/>
</dbReference>
<dbReference type="GO" id="GO:0016020">
    <property type="term" value="C:membrane"/>
    <property type="evidence" value="ECO:0007669"/>
    <property type="project" value="UniProtKB-SubCell"/>
</dbReference>
<feature type="transmembrane region" description="Helical" evidence="9">
    <location>
        <begin position="321"/>
        <end position="339"/>
    </location>
</feature>
<evidence type="ECO:0000256" key="5">
    <source>
        <dbReference type="ARBA" id="ARBA00022989"/>
    </source>
</evidence>
<feature type="transmembrane region" description="Helical" evidence="9">
    <location>
        <begin position="131"/>
        <end position="164"/>
    </location>
</feature>
<protein>
    <recommendedName>
        <fullName evidence="3">Thyrotropin-releasing hormone receptor</fullName>
    </recommendedName>
    <alternativeName>
        <fullName evidence="7">Thyroliberin receptor</fullName>
    </alternativeName>
</protein>
<dbReference type="Pfam" id="PF00001">
    <property type="entry name" value="7tm_1"/>
    <property type="match status" value="1"/>
</dbReference>
<evidence type="ECO:0000256" key="1">
    <source>
        <dbReference type="ARBA" id="ARBA00004100"/>
    </source>
</evidence>
<dbReference type="EMBL" id="BDGG01000007">
    <property type="protein sequence ID" value="GAV01511.1"/>
    <property type="molecule type" value="Genomic_DNA"/>
</dbReference>
<keyword evidence="5 9" id="KW-1133">Transmembrane helix</keyword>
<proteinExistence type="inferred from homology"/>
<keyword evidence="8" id="KW-0807">Transducer</keyword>
<dbReference type="Proteomes" id="UP000186922">
    <property type="component" value="Unassembled WGS sequence"/>
</dbReference>
<feature type="domain" description="G-protein coupled receptors family 1 profile" evidence="10">
    <location>
        <begin position="73"/>
        <end position="377"/>
    </location>
</feature>
<feature type="transmembrane region" description="Helical" evidence="9">
    <location>
        <begin position="57"/>
        <end position="80"/>
    </location>
</feature>
<evidence type="ECO:0000256" key="4">
    <source>
        <dbReference type="ARBA" id="ARBA00022692"/>
    </source>
</evidence>
<dbReference type="PRINTS" id="PR00237">
    <property type="entry name" value="GPCRRHODOPSN"/>
</dbReference>
<evidence type="ECO:0000313" key="12">
    <source>
        <dbReference type="Proteomes" id="UP000186922"/>
    </source>
</evidence>
<evidence type="ECO:0000256" key="7">
    <source>
        <dbReference type="ARBA" id="ARBA00032251"/>
    </source>
</evidence>
<evidence type="ECO:0000256" key="3">
    <source>
        <dbReference type="ARBA" id="ARBA00018873"/>
    </source>
</evidence>
<accession>A0A1D1VKQ8</accession>
<sequence length="491" mass="55669">MEEYLTELPVDLNNLPEEFWQLDEAQLTLLKMADNDSYNSTLRLLDKPTSFPLSYRIAATLCHTLILILGVTGNCMLIYVARKATILQTPTYCYLVSLAFADLLVIVTVVPEAILYHVYECWLMGPTGCAVFIYLNFVSINVGSLSILAFTIERFIAICYPLLARKVCTIERTIKIIKGTWIFGMLYCSPWLGLTSVRKDPYHDDREQCEMGLTSKGAYIAVFGADLLLFYVIPLVVAIVVYAKIGRVLYNSLALMKREVEGAELGCEKNQLSRAGSRNTALPAGGCGTSDWLERDLIRRESSRQCSKQRLIYAARSRVRVLRMLIVIVILFAIAWLPYRGLLVYNTFVETPWLDIGYMFFAKTLIYLNSAMNPFLYNAMSRRFRVAMCKALKLSCCNPVSEHSRRKWPFQTVSRLSSTKKWSLRTPPLFRALAVQKAHVKGTLTPSRISSPTKMGCSPQVLHEELVDLYRGHYVRYCPPCHDADGELDSV</sequence>
<dbReference type="Gene3D" id="1.20.1070.10">
    <property type="entry name" value="Rhodopsin 7-helix transmembrane proteins"/>
    <property type="match status" value="1"/>
</dbReference>
<evidence type="ECO:0000256" key="6">
    <source>
        <dbReference type="ARBA" id="ARBA00023136"/>
    </source>
</evidence>
<dbReference type="AlphaFoldDB" id="A0A1D1VKQ8"/>
<comment type="function">
    <text evidence="1">Receptor for thyrotropin-releasing hormone (TRH). Upon ligand binding, this G-protein-coupled receptor triggers activation of the phosphatidylinositol (IP3)-calcium-protein kinase C (PKC) pathway.</text>
</comment>
<dbReference type="PANTHER" id="PTHR46061:SF3">
    <property type="entry name" value="THYROTROPIN-RELEASING HORMONE RECEPTOR"/>
    <property type="match status" value="1"/>
</dbReference>
<dbReference type="InterPro" id="IPR000276">
    <property type="entry name" value="GPCR_Rhodpsn"/>
</dbReference>
<feature type="transmembrane region" description="Helical" evidence="9">
    <location>
        <begin position="217"/>
        <end position="243"/>
    </location>
</feature>
<keyword evidence="12" id="KW-1185">Reference proteome</keyword>
<dbReference type="OrthoDB" id="9990906at2759"/>
<organism evidence="11 12">
    <name type="scientific">Ramazzottius varieornatus</name>
    <name type="common">Water bear</name>
    <name type="synonym">Tardigrade</name>
    <dbReference type="NCBI Taxonomy" id="947166"/>
    <lineage>
        <taxon>Eukaryota</taxon>
        <taxon>Metazoa</taxon>
        <taxon>Ecdysozoa</taxon>
        <taxon>Tardigrada</taxon>
        <taxon>Eutardigrada</taxon>
        <taxon>Parachela</taxon>
        <taxon>Hypsibioidea</taxon>
        <taxon>Ramazzottiidae</taxon>
        <taxon>Ramazzottius</taxon>
    </lineage>
</organism>
<evidence type="ECO:0000259" key="10">
    <source>
        <dbReference type="PROSITE" id="PS50262"/>
    </source>
</evidence>
<evidence type="ECO:0000313" key="11">
    <source>
        <dbReference type="EMBL" id="GAV01511.1"/>
    </source>
</evidence>
<dbReference type="SUPFAM" id="SSF81321">
    <property type="entry name" value="Family A G protein-coupled receptor-like"/>
    <property type="match status" value="1"/>
</dbReference>